<evidence type="ECO:0000256" key="2">
    <source>
        <dbReference type="ARBA" id="ARBA00023054"/>
    </source>
</evidence>
<name>A0AAN7WN91_9SACH</name>
<keyword evidence="1" id="KW-0493">Microtubule</keyword>
<dbReference type="PROSITE" id="PS50067">
    <property type="entry name" value="KINESIN_MOTOR_2"/>
    <property type="match status" value="1"/>
</dbReference>
<evidence type="ECO:0000256" key="3">
    <source>
        <dbReference type="ARBA" id="ARBA00023175"/>
    </source>
</evidence>
<evidence type="ECO:0000256" key="1">
    <source>
        <dbReference type="ARBA" id="ARBA00022701"/>
    </source>
</evidence>
<gene>
    <name evidence="7" type="ORF">RI543_004205</name>
</gene>
<dbReference type="SUPFAM" id="SSF52540">
    <property type="entry name" value="P-loop containing nucleoside triphosphate hydrolases"/>
    <property type="match status" value="1"/>
</dbReference>
<feature type="coiled-coil region" evidence="5">
    <location>
        <begin position="390"/>
        <end position="478"/>
    </location>
</feature>
<dbReference type="EMBL" id="JAWIZZ010000053">
    <property type="protein sequence ID" value="KAK5778537.1"/>
    <property type="molecule type" value="Genomic_DNA"/>
</dbReference>
<dbReference type="PRINTS" id="PR00380">
    <property type="entry name" value="KINESINHEAVY"/>
</dbReference>
<evidence type="ECO:0000256" key="4">
    <source>
        <dbReference type="PROSITE-ProRule" id="PRU00283"/>
    </source>
</evidence>
<dbReference type="Pfam" id="PF00225">
    <property type="entry name" value="Kinesin"/>
    <property type="match status" value="1"/>
</dbReference>
<keyword evidence="2 5" id="KW-0175">Coiled coil</keyword>
<comment type="similarity">
    <text evidence="4">Belongs to the TRAFAC class myosin-kinesin ATPase superfamily. Kinesin family.</text>
</comment>
<feature type="domain" description="Kinesin motor" evidence="6">
    <location>
        <begin position="1"/>
        <end position="255"/>
    </location>
</feature>
<evidence type="ECO:0000313" key="8">
    <source>
        <dbReference type="Proteomes" id="UP001306508"/>
    </source>
</evidence>
<evidence type="ECO:0000313" key="7">
    <source>
        <dbReference type="EMBL" id="KAK5778537.1"/>
    </source>
</evidence>
<dbReference type="InterPro" id="IPR027417">
    <property type="entry name" value="P-loop_NTPase"/>
</dbReference>
<keyword evidence="3" id="KW-0505">Motor protein</keyword>
<dbReference type="GO" id="GO:0007018">
    <property type="term" value="P:microtubule-based movement"/>
    <property type="evidence" value="ECO:0007669"/>
    <property type="project" value="InterPro"/>
</dbReference>
<dbReference type="InterPro" id="IPR001752">
    <property type="entry name" value="Kinesin_motor_dom"/>
</dbReference>
<dbReference type="PANTHER" id="PTHR47968:SF36">
    <property type="entry name" value="KINESIN HEAVY CHAIN ISOFORM X1"/>
    <property type="match status" value="1"/>
</dbReference>
<protein>
    <recommendedName>
        <fullName evidence="6">Kinesin motor domain-containing protein</fullName>
    </recommendedName>
</protein>
<evidence type="ECO:0000259" key="6">
    <source>
        <dbReference type="PROSITE" id="PS50067"/>
    </source>
</evidence>
<organism evidence="7 8">
    <name type="scientific">Arxiozyma heterogenica</name>
    <dbReference type="NCBI Taxonomy" id="278026"/>
    <lineage>
        <taxon>Eukaryota</taxon>
        <taxon>Fungi</taxon>
        <taxon>Dikarya</taxon>
        <taxon>Ascomycota</taxon>
        <taxon>Saccharomycotina</taxon>
        <taxon>Saccharomycetes</taxon>
        <taxon>Saccharomycetales</taxon>
        <taxon>Saccharomycetaceae</taxon>
        <taxon>Arxiozyma</taxon>
    </lineage>
</organism>
<dbReference type="GO" id="GO:0005874">
    <property type="term" value="C:microtubule"/>
    <property type="evidence" value="ECO:0007669"/>
    <property type="project" value="UniProtKB-KW"/>
</dbReference>
<dbReference type="InterPro" id="IPR027640">
    <property type="entry name" value="Kinesin-like_fam"/>
</dbReference>
<dbReference type="Gene3D" id="3.40.850.10">
    <property type="entry name" value="Kinesin motor domain"/>
    <property type="match status" value="1"/>
</dbReference>
<evidence type="ECO:0000256" key="5">
    <source>
        <dbReference type="SAM" id="Coils"/>
    </source>
</evidence>
<comment type="caution">
    <text evidence="7">The sequence shown here is derived from an EMBL/GenBank/DDBJ whole genome shotgun (WGS) entry which is preliminary data.</text>
</comment>
<reference evidence="8" key="1">
    <citation type="submission" date="2023-07" db="EMBL/GenBank/DDBJ databases">
        <title>A draft genome of Kazachstania heterogenica Y-27499.</title>
        <authorList>
            <person name="Donic C."/>
            <person name="Kralova J.S."/>
            <person name="Fidel L."/>
            <person name="Ben-Dor S."/>
            <person name="Jung S."/>
        </authorList>
    </citation>
    <scope>NUCLEOTIDE SEQUENCE [LARGE SCALE GENOMIC DNA]</scope>
    <source>
        <strain evidence="8">Y27499</strain>
    </source>
</reference>
<dbReference type="SMART" id="SM00129">
    <property type="entry name" value="KISc"/>
    <property type="match status" value="1"/>
</dbReference>
<dbReference type="Proteomes" id="UP001306508">
    <property type="component" value="Unassembled WGS sequence"/>
</dbReference>
<dbReference type="PANTHER" id="PTHR47968">
    <property type="entry name" value="CENTROMERE PROTEIN E"/>
    <property type="match status" value="1"/>
</dbReference>
<dbReference type="GO" id="GO:0005524">
    <property type="term" value="F:ATP binding"/>
    <property type="evidence" value="ECO:0007669"/>
    <property type="project" value="InterPro"/>
</dbReference>
<dbReference type="GO" id="GO:0003777">
    <property type="term" value="F:microtubule motor activity"/>
    <property type="evidence" value="ECO:0007669"/>
    <property type="project" value="InterPro"/>
</dbReference>
<dbReference type="InterPro" id="IPR036961">
    <property type="entry name" value="Kinesin_motor_dom_sf"/>
</dbReference>
<keyword evidence="8" id="KW-1185">Reference proteome</keyword>
<comment type="caution">
    <text evidence="4">Lacks conserved residue(s) required for the propagation of feature annotation.</text>
</comment>
<proteinExistence type="inferred from homology"/>
<sequence length="498" mass="56681">MTGSGKTYTMLGEGYTEKGIVELCGSYLFDKTENDPNHRFNITVSYLEIYNEKIHDLLDPTKNNENLKLRGDHTIQGNGIHVAGLTERNCQDCNELMKWVKMGELSRKTGKTDYNIRSSRSHAIIQIKLISTDTYTSTIRSNILSLCDLAGSERASGQIERRKEGAYINKSLLALGTVISKLSAESNIKENVSSGSNTNNGLSHIPYRDSKLTRLLQPALSGNSIITTICTIDPKKDAYAETINTLRFGSRAKNVSLSISKRSINAGLAYNGNMNNNTSDLEKDRKIRELTNLVKEHENTIQELKQNIMIPQFIDRGLMISYENPNSNSKFVETNLSNENLVFENKLLKDKIQHLEKLLDKDVLELQDTQIVEIVEMLPIEVGGLLETKVQGLESEIRQYKLYTKQLEDKLFQLQQKNQEHKCKENLNTESVSPASDLDYNNRYKEFKDLIQLKEDKINDLQKMLERKDMMIEALQSSKRIRDRTFNSMANDYSDPTA</sequence>
<dbReference type="AlphaFoldDB" id="A0AAN7WN91"/>
<dbReference type="GO" id="GO:0008017">
    <property type="term" value="F:microtubule binding"/>
    <property type="evidence" value="ECO:0007669"/>
    <property type="project" value="InterPro"/>
</dbReference>
<accession>A0AAN7WN91</accession>